<dbReference type="CDD" id="cd02440">
    <property type="entry name" value="AdoMet_MTases"/>
    <property type="match status" value="1"/>
</dbReference>
<sequence length="263" mass="28146">MDRSETAAHFDSRAAAYARDDWHVRYAERLVELAGLVPTSRVLDAATGTGFAAMAAARAVGPTGEVVAVDISAGMLAQAERLGSGVDNIGYVVADVSRLDDFADASFDAVICSAGMLYLPVERVLPVWHRLLRPGGLIGFSAMRAGFPVLARVFRACAAEFGVDLADPMAELGTEQRCMEALARAGFTGVRVVAESVTLPRTDEATLWQLHSRSPHYPELRTLGLGALTSLEARFVSEARRIVTRDAATSLTAPVLYAFGHRP</sequence>
<dbReference type="PANTHER" id="PTHR43591:SF99">
    <property type="entry name" value="OS06G0646000 PROTEIN"/>
    <property type="match status" value="1"/>
</dbReference>
<feature type="domain" description="Methyltransferase" evidence="1">
    <location>
        <begin position="42"/>
        <end position="136"/>
    </location>
</feature>
<evidence type="ECO:0000259" key="1">
    <source>
        <dbReference type="Pfam" id="PF13649"/>
    </source>
</evidence>
<dbReference type="Proteomes" id="UP000627984">
    <property type="component" value="Unassembled WGS sequence"/>
</dbReference>
<accession>A0AA37BH04</accession>
<protein>
    <recommendedName>
        <fullName evidence="1">Methyltransferase domain-containing protein</fullName>
    </recommendedName>
</protein>
<evidence type="ECO:0000313" key="3">
    <source>
        <dbReference type="Proteomes" id="UP000627984"/>
    </source>
</evidence>
<reference evidence="2" key="1">
    <citation type="journal article" date="2014" name="Int. J. Syst. Evol. Microbiol.">
        <title>Complete genome sequence of Corynebacterium casei LMG S-19264T (=DSM 44701T), isolated from a smear-ripened cheese.</title>
        <authorList>
            <consortium name="US DOE Joint Genome Institute (JGI-PGF)"/>
            <person name="Walter F."/>
            <person name="Albersmeier A."/>
            <person name="Kalinowski J."/>
            <person name="Ruckert C."/>
        </authorList>
    </citation>
    <scope>NUCLEOTIDE SEQUENCE</scope>
    <source>
        <strain evidence="2">JCM 3093</strain>
    </source>
</reference>
<dbReference type="GO" id="GO:0008168">
    <property type="term" value="F:methyltransferase activity"/>
    <property type="evidence" value="ECO:0007669"/>
    <property type="project" value="TreeGrafter"/>
</dbReference>
<organism evidence="2 3">
    <name type="scientific">Planomonospora parontospora</name>
    <dbReference type="NCBI Taxonomy" id="58119"/>
    <lineage>
        <taxon>Bacteria</taxon>
        <taxon>Bacillati</taxon>
        <taxon>Actinomycetota</taxon>
        <taxon>Actinomycetes</taxon>
        <taxon>Streptosporangiales</taxon>
        <taxon>Streptosporangiaceae</taxon>
        <taxon>Planomonospora</taxon>
    </lineage>
</organism>
<gene>
    <name evidence="2" type="ORF">GCM10010126_31330</name>
</gene>
<dbReference type="SUPFAM" id="SSF53335">
    <property type="entry name" value="S-adenosyl-L-methionine-dependent methyltransferases"/>
    <property type="match status" value="1"/>
</dbReference>
<proteinExistence type="predicted"/>
<dbReference type="RefSeq" id="WP_191895397.1">
    <property type="nucleotide sequence ID" value="NZ_BMQD01000009.1"/>
</dbReference>
<dbReference type="PANTHER" id="PTHR43591">
    <property type="entry name" value="METHYLTRANSFERASE"/>
    <property type="match status" value="1"/>
</dbReference>
<dbReference type="EMBL" id="BMQD01000009">
    <property type="protein sequence ID" value="GGK69657.1"/>
    <property type="molecule type" value="Genomic_DNA"/>
</dbReference>
<dbReference type="InterPro" id="IPR041698">
    <property type="entry name" value="Methyltransf_25"/>
</dbReference>
<evidence type="ECO:0000313" key="2">
    <source>
        <dbReference type="EMBL" id="GGK69657.1"/>
    </source>
</evidence>
<dbReference type="Pfam" id="PF13649">
    <property type="entry name" value="Methyltransf_25"/>
    <property type="match status" value="1"/>
</dbReference>
<comment type="caution">
    <text evidence="2">The sequence shown here is derived from an EMBL/GenBank/DDBJ whole genome shotgun (WGS) entry which is preliminary data.</text>
</comment>
<dbReference type="InterPro" id="IPR029063">
    <property type="entry name" value="SAM-dependent_MTases_sf"/>
</dbReference>
<reference evidence="2" key="2">
    <citation type="submission" date="2022-09" db="EMBL/GenBank/DDBJ databases">
        <authorList>
            <person name="Sun Q."/>
            <person name="Ohkuma M."/>
        </authorList>
    </citation>
    <scope>NUCLEOTIDE SEQUENCE</scope>
    <source>
        <strain evidence="2">JCM 3093</strain>
    </source>
</reference>
<dbReference type="Gene3D" id="3.40.50.150">
    <property type="entry name" value="Vaccinia Virus protein VP39"/>
    <property type="match status" value="1"/>
</dbReference>
<name>A0AA37BH04_9ACTN</name>
<dbReference type="AlphaFoldDB" id="A0AA37BH04"/>